<dbReference type="InterPro" id="IPR006067">
    <property type="entry name" value="NO2/SO3_Rdtase_4Fe4S_dom"/>
</dbReference>
<dbReference type="Pfam" id="PF00037">
    <property type="entry name" value="Fer4"/>
    <property type="match status" value="1"/>
</dbReference>
<reference evidence="18" key="1">
    <citation type="submission" date="2023-06" db="EMBL/GenBank/DDBJ databases">
        <title>Identification and characterization of horizontal gene transfer across gut microbiota members of farm animals based on homology search.</title>
        <authorList>
            <person name="Zeman M."/>
            <person name="Kubasova T."/>
            <person name="Jahodarova E."/>
            <person name="Nykrynova M."/>
            <person name="Rychlik I."/>
        </authorList>
    </citation>
    <scope>NUCLEOTIDE SEQUENCE [LARGE SCALE GENOMIC DNA]</scope>
    <source>
        <strain evidence="18">154_Feed</strain>
    </source>
</reference>
<keyword evidence="5" id="KW-0001">2Fe-2S</keyword>
<comment type="caution">
    <text evidence="17">The sequence shown here is derived from an EMBL/GenBank/DDBJ whole genome shotgun (WGS) entry which is preliminary data.</text>
</comment>
<dbReference type="InterPro" id="IPR036188">
    <property type="entry name" value="FAD/NAD-bd_sf"/>
</dbReference>
<evidence type="ECO:0000256" key="8">
    <source>
        <dbReference type="ARBA" id="ARBA00022827"/>
    </source>
</evidence>
<dbReference type="InterPro" id="IPR036136">
    <property type="entry name" value="Nit/Sulf_reduc_fer-like_dom_sf"/>
</dbReference>
<comment type="cofactor">
    <cofactor evidence="13">
        <name>[2Fe-2S] cluster</name>
        <dbReference type="ChEBI" id="CHEBI:190135"/>
    </cofactor>
</comment>
<dbReference type="Gene3D" id="3.50.50.60">
    <property type="entry name" value="FAD/NAD(P)-binding domain"/>
    <property type="match status" value="2"/>
</dbReference>
<evidence type="ECO:0000256" key="13">
    <source>
        <dbReference type="ARBA" id="ARBA00034078"/>
    </source>
</evidence>
<dbReference type="Gene3D" id="3.30.70.20">
    <property type="match status" value="1"/>
</dbReference>
<keyword evidence="6" id="KW-0479">Metal-binding</keyword>
<dbReference type="PROSITE" id="PS00198">
    <property type="entry name" value="4FE4S_FER_1"/>
    <property type="match status" value="1"/>
</dbReference>
<keyword evidence="7" id="KW-0883">Thioether bond</keyword>
<name>A0ABT7V7C9_9ACTN</name>
<dbReference type="PROSITE" id="PS50206">
    <property type="entry name" value="RHODANESE_3"/>
    <property type="match status" value="1"/>
</dbReference>
<dbReference type="SUPFAM" id="SSF51905">
    <property type="entry name" value="FAD/NAD(P)-binding domain"/>
    <property type="match status" value="2"/>
</dbReference>
<dbReference type="InterPro" id="IPR016156">
    <property type="entry name" value="FAD/NAD-linked_Rdtase_dimer_sf"/>
</dbReference>
<dbReference type="SUPFAM" id="SSF56014">
    <property type="entry name" value="Nitrite and sulphite reductase 4Fe-4S domain-like"/>
    <property type="match status" value="1"/>
</dbReference>
<evidence type="ECO:0000256" key="1">
    <source>
        <dbReference type="ARBA" id="ARBA00001974"/>
    </source>
</evidence>
<comment type="cofactor">
    <cofactor evidence="1">
        <name>FAD</name>
        <dbReference type="ChEBI" id="CHEBI:57692"/>
    </cofactor>
</comment>
<dbReference type="SUPFAM" id="SSF55424">
    <property type="entry name" value="FAD/NAD-linked reductases, dimerisation (C-terminal) domain"/>
    <property type="match status" value="1"/>
</dbReference>
<dbReference type="CDD" id="cd00158">
    <property type="entry name" value="RHOD"/>
    <property type="match status" value="1"/>
</dbReference>
<keyword evidence="10" id="KW-0408">Iron</keyword>
<accession>A0ABT7V7C9</accession>
<keyword evidence="12" id="KW-0676">Redox-active center</keyword>
<dbReference type="PANTHER" id="PTHR43429">
    <property type="entry name" value="PYRIDINE NUCLEOTIDE-DISULFIDE OXIDOREDUCTASE DOMAIN-CONTAINING"/>
    <property type="match status" value="1"/>
</dbReference>
<evidence type="ECO:0000256" key="2">
    <source>
        <dbReference type="ARBA" id="ARBA00009130"/>
    </source>
</evidence>
<organism evidence="17 18">
    <name type="scientific">Enorma phocaeensis</name>
    <dbReference type="NCBI Taxonomy" id="1871019"/>
    <lineage>
        <taxon>Bacteria</taxon>
        <taxon>Bacillati</taxon>
        <taxon>Actinomycetota</taxon>
        <taxon>Coriobacteriia</taxon>
        <taxon>Coriobacteriales</taxon>
        <taxon>Coriobacteriaceae</taxon>
        <taxon>Enorma</taxon>
    </lineage>
</organism>
<evidence type="ECO:0000259" key="16">
    <source>
        <dbReference type="PROSITE" id="PS51379"/>
    </source>
</evidence>
<evidence type="ECO:0000259" key="15">
    <source>
        <dbReference type="PROSITE" id="PS50206"/>
    </source>
</evidence>
<keyword evidence="4" id="KW-0285">Flavoprotein</keyword>
<reference evidence="17 18" key="2">
    <citation type="submission" date="2023-06" db="EMBL/GenBank/DDBJ databases">
        <authorList>
            <person name="Zeman M."/>
            <person name="Kubasova T."/>
            <person name="Jahodarova E."/>
            <person name="Nykrynova M."/>
            <person name="Rychlik I."/>
        </authorList>
    </citation>
    <scope>NUCLEOTIDE SEQUENCE [LARGE SCALE GENOMIC DNA]</scope>
    <source>
        <strain evidence="17 18">154_Feed</strain>
    </source>
</reference>
<evidence type="ECO:0000256" key="4">
    <source>
        <dbReference type="ARBA" id="ARBA00022630"/>
    </source>
</evidence>
<gene>
    <name evidence="17" type="ORF">QUW28_02095</name>
</gene>
<dbReference type="Pfam" id="PF00581">
    <property type="entry name" value="Rhodanese"/>
    <property type="match status" value="1"/>
</dbReference>
<keyword evidence="9" id="KW-0560">Oxidoreductase</keyword>
<dbReference type="Gene3D" id="3.40.250.10">
    <property type="entry name" value="Rhodanese-like domain"/>
    <property type="match status" value="1"/>
</dbReference>
<dbReference type="Pfam" id="PF07992">
    <property type="entry name" value="Pyr_redox_2"/>
    <property type="match status" value="1"/>
</dbReference>
<dbReference type="InterPro" id="IPR050260">
    <property type="entry name" value="FAD-bd_OxRdtase"/>
</dbReference>
<dbReference type="Pfam" id="PF03460">
    <property type="entry name" value="NIR_SIR_ferr"/>
    <property type="match status" value="1"/>
</dbReference>
<feature type="domain" description="Rhodanese" evidence="15">
    <location>
        <begin position="483"/>
        <end position="544"/>
    </location>
</feature>
<dbReference type="EC" id="1.8.7.1" evidence="3"/>
<protein>
    <recommendedName>
        <fullName evidence="3">assimilatory sulfite reductase (ferredoxin)</fullName>
        <ecNumber evidence="3">1.8.7.1</ecNumber>
    </recommendedName>
</protein>
<comment type="catalytic activity">
    <reaction evidence="14">
        <text>hydrogen sulfide + 6 oxidized [2Fe-2S]-[ferredoxin] + 3 H2O = sulfite + 6 reduced [2Fe-2S]-[ferredoxin] + 7 H(+)</text>
        <dbReference type="Rhea" id="RHEA:23132"/>
        <dbReference type="Rhea" id="RHEA-COMP:10000"/>
        <dbReference type="Rhea" id="RHEA-COMP:10001"/>
        <dbReference type="ChEBI" id="CHEBI:15377"/>
        <dbReference type="ChEBI" id="CHEBI:15378"/>
        <dbReference type="ChEBI" id="CHEBI:17359"/>
        <dbReference type="ChEBI" id="CHEBI:29919"/>
        <dbReference type="ChEBI" id="CHEBI:33737"/>
        <dbReference type="ChEBI" id="CHEBI:33738"/>
        <dbReference type="EC" id="1.8.7.1"/>
    </reaction>
</comment>
<dbReference type="SUPFAM" id="SSF54862">
    <property type="entry name" value="4Fe-4S ferredoxins"/>
    <property type="match status" value="1"/>
</dbReference>
<keyword evidence="8" id="KW-0274">FAD</keyword>
<dbReference type="PROSITE" id="PS51379">
    <property type="entry name" value="4FE4S_FER_2"/>
    <property type="match status" value="2"/>
</dbReference>
<dbReference type="Gene3D" id="3.30.413.10">
    <property type="entry name" value="Sulfite Reductase Hemoprotein, domain 1"/>
    <property type="match status" value="1"/>
</dbReference>
<dbReference type="InterPro" id="IPR005117">
    <property type="entry name" value="NiRdtase/SiRdtase_haem-b_fer"/>
</dbReference>
<proteinExistence type="inferred from homology"/>
<evidence type="ECO:0000256" key="14">
    <source>
        <dbReference type="ARBA" id="ARBA00049518"/>
    </source>
</evidence>
<evidence type="ECO:0000313" key="18">
    <source>
        <dbReference type="Proteomes" id="UP001529421"/>
    </source>
</evidence>
<dbReference type="InterPro" id="IPR023753">
    <property type="entry name" value="FAD/NAD-binding_dom"/>
</dbReference>
<dbReference type="RefSeq" id="WP_289544174.1">
    <property type="nucleotide sequence ID" value="NZ_JAUDDZ010000002.1"/>
</dbReference>
<keyword evidence="18" id="KW-1185">Reference proteome</keyword>
<evidence type="ECO:0000256" key="6">
    <source>
        <dbReference type="ARBA" id="ARBA00022723"/>
    </source>
</evidence>
<feature type="domain" description="4Fe-4S ferredoxin-type" evidence="16">
    <location>
        <begin position="746"/>
        <end position="775"/>
    </location>
</feature>
<dbReference type="Proteomes" id="UP001529421">
    <property type="component" value="Unassembled WGS sequence"/>
</dbReference>
<dbReference type="PRINTS" id="PR00368">
    <property type="entry name" value="FADPNR"/>
</dbReference>
<dbReference type="InterPro" id="IPR036873">
    <property type="entry name" value="Rhodanese-like_dom_sf"/>
</dbReference>
<dbReference type="EMBL" id="JAUDDZ010000002">
    <property type="protein sequence ID" value="MDM8274294.1"/>
    <property type="molecule type" value="Genomic_DNA"/>
</dbReference>
<dbReference type="Pfam" id="PF02852">
    <property type="entry name" value="Pyr_redox_dim"/>
    <property type="match status" value="1"/>
</dbReference>
<dbReference type="PRINTS" id="PR00411">
    <property type="entry name" value="PNDRDTASEI"/>
</dbReference>
<keyword evidence="11" id="KW-0411">Iron-sulfur</keyword>
<evidence type="ECO:0000256" key="3">
    <source>
        <dbReference type="ARBA" id="ARBA00012353"/>
    </source>
</evidence>
<evidence type="ECO:0000313" key="17">
    <source>
        <dbReference type="EMBL" id="MDM8274294.1"/>
    </source>
</evidence>
<evidence type="ECO:0000256" key="11">
    <source>
        <dbReference type="ARBA" id="ARBA00023014"/>
    </source>
</evidence>
<sequence>MKYLIVGGVAAGTKVAAKLKRCDRTADVRVITRDADISYAGCGLPYYIGGGIATRDELIVNTPAAYEGLTGVAVETGVEATGLDAAAKTVAVRRADGSVGAEPYDKLVIATGAAPFVPPVPGTDLDGVFCVRTPDDAERIRTYVDELPCRRAVVVGAGFIGLEVAENLHARGLSVTVIDAAPQIMPNAFDPEMAAWATRQLKASGMRIMTSCALASIRPGEGAGAGRAASVETAAGTLPADIVVLAIGIRPATAWLDGSGIEMFKGTIVVDEYLKTNLPDVYAAGDCAEVRNAVTGLPQWSAMGSTANISARALAKTLAGTPTPYPGVLGTGVVKLSATLNGGRTGLTEAQAHEAGFEPRSVVAVVDDKAHYYPGASSFTVKLIADAPSRRLLGIQVFGAGAVDKMCDVAAMAIYQGLAVDDLDLLDLSYAPPFSTAIHPLVTCCYILENKLDGRLETFTPAQYAAGEAAGWEVVDVLPAPTIPGARWVDLTKIGPDGIEGIPRDAKVLLVCAKGKRGYFAQNRLKAAGYTATRVLEGGITFNEVRVPRQGTKLPAAEIKRLKGLGCLQDKRFDDVFNIRVITRNGKLTAAEQKVVAEAAERFGSGEVTMTTRLTLEIQGVRYDSIEDCIAFLQDAGLDAGGTGSKVRPVVSCKGTTCQYGLIDTFELSEKLHERFYVGYHGVELPHKFKIAVGGCPNMCVKPDLNDLGIVGQRVPGIDMDRCRACKVCQVVKACPMGDAQVGPDGKIAIDETLCNHCGRCIGSCPFGAITEDLVGYKVYIGGRWGKKTAHGQALEKIFTSEDEVMDVVERAILFFRDEGRSGERFADTVARLGFDYVQDKLLTAPIDKDAILAKQVTGGATC</sequence>
<evidence type="ECO:0000256" key="9">
    <source>
        <dbReference type="ARBA" id="ARBA00023002"/>
    </source>
</evidence>
<dbReference type="PANTHER" id="PTHR43429:SF1">
    <property type="entry name" value="NAD(P)H SULFUR OXIDOREDUCTASE (COA-DEPENDENT)"/>
    <property type="match status" value="1"/>
</dbReference>
<dbReference type="InterPro" id="IPR001763">
    <property type="entry name" value="Rhodanese-like_dom"/>
</dbReference>
<evidence type="ECO:0000256" key="12">
    <source>
        <dbReference type="ARBA" id="ARBA00023284"/>
    </source>
</evidence>
<dbReference type="InterPro" id="IPR045854">
    <property type="entry name" value="NO2/SO3_Rdtase_4Fe4S_sf"/>
</dbReference>
<dbReference type="InterPro" id="IPR017900">
    <property type="entry name" value="4Fe4S_Fe_S_CS"/>
</dbReference>
<comment type="similarity">
    <text evidence="2">Belongs to the class-III pyridine nucleotide-disulfide oxidoreductase family.</text>
</comment>
<evidence type="ECO:0000256" key="5">
    <source>
        <dbReference type="ARBA" id="ARBA00022714"/>
    </source>
</evidence>
<dbReference type="SUPFAM" id="SSF52821">
    <property type="entry name" value="Rhodanese/Cell cycle control phosphatase"/>
    <property type="match status" value="1"/>
</dbReference>
<dbReference type="InterPro" id="IPR004099">
    <property type="entry name" value="Pyr_nucl-diS_OxRdtase_dimer"/>
</dbReference>
<feature type="domain" description="4Fe-4S ferredoxin-type" evidence="16">
    <location>
        <begin position="714"/>
        <end position="745"/>
    </location>
</feature>
<dbReference type="SUPFAM" id="SSF55124">
    <property type="entry name" value="Nitrite/Sulfite reductase N-terminal domain-like"/>
    <property type="match status" value="1"/>
</dbReference>
<dbReference type="Pfam" id="PF01077">
    <property type="entry name" value="NIR_SIR"/>
    <property type="match status" value="1"/>
</dbReference>
<evidence type="ECO:0000256" key="7">
    <source>
        <dbReference type="ARBA" id="ARBA00022784"/>
    </source>
</evidence>
<evidence type="ECO:0000256" key="10">
    <source>
        <dbReference type="ARBA" id="ARBA00023004"/>
    </source>
</evidence>
<dbReference type="InterPro" id="IPR017896">
    <property type="entry name" value="4Fe4S_Fe-S-bd"/>
</dbReference>